<evidence type="ECO:0000313" key="3">
    <source>
        <dbReference type="Proteomes" id="UP000325273"/>
    </source>
</evidence>
<dbReference type="Proteomes" id="UP000325273">
    <property type="component" value="Unassembled WGS sequence"/>
</dbReference>
<accession>A0A5B0GPD3</accession>
<feature type="domain" description="HNH" evidence="1">
    <location>
        <begin position="207"/>
        <end position="262"/>
    </location>
</feature>
<protein>
    <recommendedName>
        <fullName evidence="1">HNH domain-containing protein</fullName>
    </recommendedName>
</protein>
<name>A0A5B0GPD3_9BURK</name>
<evidence type="ECO:0000259" key="1">
    <source>
        <dbReference type="Pfam" id="PF01844"/>
    </source>
</evidence>
<dbReference type="Pfam" id="PF01844">
    <property type="entry name" value="HNH"/>
    <property type="match status" value="1"/>
</dbReference>
<dbReference type="CDD" id="cd00085">
    <property type="entry name" value="HNHc"/>
    <property type="match status" value="1"/>
</dbReference>
<sequence>MSEGLDIEALRRKLESRFQVAIYSHLETVDGGDFNALRPSELEQGNGFAILLSRTHRQFEASFKADNFAGALLRVMSEASEAQKQAFLRAKESAVASGTQVYVAINGNAGENCIELPDRWAQVEIDVSRRFPSGKTADDTQTTAFHVASACFALVLALTGTGEECQDVPDSSTKGLPEGAKLRVEVNRYERSPVNRAACIEHYGLRCQCCGFDFLDIYGELGDGYIEVHHRTPVSKLGPAYIVDPIKDLIPLCGNCHSMVHRTDPPMLVEELSSLVNARRTAKLRAQ</sequence>
<comment type="caution">
    <text evidence="2">The sequence shown here is derived from an EMBL/GenBank/DDBJ whole genome shotgun (WGS) entry which is preliminary data.</text>
</comment>
<dbReference type="GO" id="GO:0008270">
    <property type="term" value="F:zinc ion binding"/>
    <property type="evidence" value="ECO:0007669"/>
    <property type="project" value="InterPro"/>
</dbReference>
<reference evidence="2 3" key="1">
    <citation type="submission" date="2019-08" db="EMBL/GenBank/DDBJ databases">
        <title>Paraburkholderia sp. DCY113.</title>
        <authorList>
            <person name="Kang J."/>
        </authorList>
    </citation>
    <scope>NUCLEOTIDE SEQUENCE [LARGE SCALE GENOMIC DNA]</scope>
    <source>
        <strain evidence="2 3">DCY113</strain>
    </source>
</reference>
<dbReference type="InterPro" id="IPR002711">
    <property type="entry name" value="HNH"/>
</dbReference>
<dbReference type="RefSeq" id="WP_149673846.1">
    <property type="nucleotide sequence ID" value="NZ_VTUZ01000028.1"/>
</dbReference>
<keyword evidence="3" id="KW-1185">Reference proteome</keyword>
<dbReference type="GO" id="GO:0003676">
    <property type="term" value="F:nucleic acid binding"/>
    <property type="evidence" value="ECO:0007669"/>
    <property type="project" value="InterPro"/>
</dbReference>
<dbReference type="InterPro" id="IPR003615">
    <property type="entry name" value="HNH_nuc"/>
</dbReference>
<dbReference type="AlphaFoldDB" id="A0A5B0GPD3"/>
<organism evidence="2 3">
    <name type="scientific">Paraburkholderia panacisoli</name>
    <dbReference type="NCBI Taxonomy" id="2603818"/>
    <lineage>
        <taxon>Bacteria</taxon>
        <taxon>Pseudomonadati</taxon>
        <taxon>Pseudomonadota</taxon>
        <taxon>Betaproteobacteria</taxon>
        <taxon>Burkholderiales</taxon>
        <taxon>Burkholderiaceae</taxon>
        <taxon>Paraburkholderia</taxon>
    </lineage>
</organism>
<dbReference type="GO" id="GO:0004519">
    <property type="term" value="F:endonuclease activity"/>
    <property type="evidence" value="ECO:0007669"/>
    <property type="project" value="InterPro"/>
</dbReference>
<dbReference type="EMBL" id="VTUZ01000028">
    <property type="protein sequence ID" value="KAA1004328.1"/>
    <property type="molecule type" value="Genomic_DNA"/>
</dbReference>
<dbReference type="Gene3D" id="1.10.30.50">
    <property type="match status" value="1"/>
</dbReference>
<evidence type="ECO:0000313" key="2">
    <source>
        <dbReference type="EMBL" id="KAA1004328.1"/>
    </source>
</evidence>
<gene>
    <name evidence="2" type="ORF">FVF58_32470</name>
</gene>
<proteinExistence type="predicted"/>